<dbReference type="VEuPathDB" id="FungiDB:TSTA_040130"/>
<dbReference type="InParanoid" id="B8M476"/>
<dbReference type="EMBL" id="EQ962654">
    <property type="protein sequence ID" value="EED20819.1"/>
    <property type="molecule type" value="Genomic_DNA"/>
</dbReference>
<evidence type="ECO:0000313" key="1">
    <source>
        <dbReference type="EMBL" id="EED20819.1"/>
    </source>
</evidence>
<name>B8M476_TALSN</name>
<gene>
    <name evidence="1" type="ORF">TSTA_040130</name>
</gene>
<dbReference type="AlphaFoldDB" id="B8M476"/>
<proteinExistence type="predicted"/>
<keyword evidence="2" id="KW-1185">Reference proteome</keyword>
<protein>
    <submittedName>
        <fullName evidence="1">Uncharacterized protein</fullName>
    </submittedName>
</protein>
<organism evidence="1 2">
    <name type="scientific">Talaromyces stipitatus (strain ATCC 10500 / CBS 375.48 / QM 6759 / NRRL 1006)</name>
    <name type="common">Penicillium stipitatum</name>
    <dbReference type="NCBI Taxonomy" id="441959"/>
    <lineage>
        <taxon>Eukaryota</taxon>
        <taxon>Fungi</taxon>
        <taxon>Dikarya</taxon>
        <taxon>Ascomycota</taxon>
        <taxon>Pezizomycotina</taxon>
        <taxon>Eurotiomycetes</taxon>
        <taxon>Eurotiomycetidae</taxon>
        <taxon>Eurotiales</taxon>
        <taxon>Trichocomaceae</taxon>
        <taxon>Talaromyces</taxon>
        <taxon>Talaromyces sect. Talaromyces</taxon>
    </lineage>
</organism>
<dbReference type="HOGENOM" id="CLU_1300420_0_0_1"/>
<dbReference type="OrthoDB" id="4850545at2759"/>
<accession>B8M476</accession>
<evidence type="ECO:0000313" key="2">
    <source>
        <dbReference type="Proteomes" id="UP000001745"/>
    </source>
</evidence>
<dbReference type="STRING" id="441959.B8M476"/>
<reference evidence="2" key="1">
    <citation type="journal article" date="2015" name="Genome Announc.">
        <title>Genome sequence of the AIDS-associated pathogen Penicillium marneffei (ATCC18224) and its near taxonomic relative Talaromyces stipitatus (ATCC10500).</title>
        <authorList>
            <person name="Nierman W.C."/>
            <person name="Fedorova-Abrams N.D."/>
            <person name="Andrianopoulos A."/>
        </authorList>
    </citation>
    <scope>NUCLEOTIDE SEQUENCE [LARGE SCALE GENOMIC DNA]</scope>
    <source>
        <strain evidence="2">ATCC 10500 / CBS 375.48 / QM 6759 / NRRL 1006</strain>
    </source>
</reference>
<dbReference type="GeneID" id="8109772"/>
<dbReference type="PhylomeDB" id="B8M476"/>
<dbReference type="Proteomes" id="UP000001745">
    <property type="component" value="Unassembled WGS sequence"/>
</dbReference>
<sequence length="212" mass="24570">MSKNPDKPILECLKIMLRDLQRLYSKIRPELRNDVYYHSKLVLATRLVPARSPRRYQSEALKIYHVCHKLDCWSTNHMEEERQAARRPYEAAIDKFIMESKRQPPTPGKRFESYLAEIDEPSQYDLPDRTKSEPTMATGYFTVVTTDHAKFSPSLASELANHSAAHYLSCLLGNNQEYTAKLTPSDKDNTNIWIIPSSYHLTVPEYAFLTED</sequence>
<dbReference type="RefSeq" id="XP_002481253.1">
    <property type="nucleotide sequence ID" value="XM_002481208.1"/>
</dbReference>